<proteinExistence type="predicted"/>
<feature type="compositionally biased region" description="Basic and acidic residues" evidence="1">
    <location>
        <begin position="60"/>
        <end position="81"/>
    </location>
</feature>
<comment type="caution">
    <text evidence="2">The sequence shown here is derived from an EMBL/GenBank/DDBJ whole genome shotgun (WGS) entry which is preliminary data.</text>
</comment>
<sequence length="103" mass="12084">MKICVNSVIIVGKLDSEKDCEEAKANKKICQDNSLHLRPWFKGNQIGRKIITKTYCEAEKENKGEKIDRKRKYDSQEDSRSKMTKKSKRTTEGHQNVRRIQKE</sequence>
<protein>
    <submittedName>
        <fullName evidence="2">Uncharacterized protein</fullName>
    </submittedName>
</protein>
<reference evidence="2" key="1">
    <citation type="submission" date="2020-09" db="EMBL/GenBank/DDBJ databases">
        <title>Genome-Enabled Discovery of Anthraquinone Biosynthesis in Senna tora.</title>
        <authorList>
            <person name="Kang S.-H."/>
            <person name="Pandey R.P."/>
            <person name="Lee C.-M."/>
            <person name="Sim J.-S."/>
            <person name="Jeong J.-T."/>
            <person name="Choi B.-S."/>
            <person name="Jung M."/>
            <person name="Ginzburg D."/>
            <person name="Zhao K."/>
            <person name="Won S.Y."/>
            <person name="Oh T.-J."/>
            <person name="Yu Y."/>
            <person name="Kim N.-H."/>
            <person name="Lee O.R."/>
            <person name="Lee T.-H."/>
            <person name="Bashyal P."/>
            <person name="Kim T.-S."/>
            <person name="Lee W.-H."/>
            <person name="Kawkins C."/>
            <person name="Kim C.-K."/>
            <person name="Kim J.S."/>
            <person name="Ahn B.O."/>
            <person name="Rhee S.Y."/>
            <person name="Sohng J.K."/>
        </authorList>
    </citation>
    <scope>NUCLEOTIDE SEQUENCE</scope>
    <source>
        <tissue evidence="2">Leaf</tissue>
    </source>
</reference>
<keyword evidence="3" id="KW-1185">Reference proteome</keyword>
<dbReference type="EMBL" id="JAAIUW010000004">
    <property type="protein sequence ID" value="KAF7835227.1"/>
    <property type="molecule type" value="Genomic_DNA"/>
</dbReference>
<dbReference type="AlphaFoldDB" id="A0A834X0A3"/>
<gene>
    <name evidence="2" type="ORF">G2W53_010086</name>
</gene>
<accession>A0A834X0A3</accession>
<evidence type="ECO:0000313" key="3">
    <source>
        <dbReference type="Proteomes" id="UP000634136"/>
    </source>
</evidence>
<name>A0A834X0A3_9FABA</name>
<evidence type="ECO:0000313" key="2">
    <source>
        <dbReference type="EMBL" id="KAF7835227.1"/>
    </source>
</evidence>
<feature type="region of interest" description="Disordered" evidence="1">
    <location>
        <begin position="60"/>
        <end position="103"/>
    </location>
</feature>
<evidence type="ECO:0000256" key="1">
    <source>
        <dbReference type="SAM" id="MobiDB-lite"/>
    </source>
</evidence>
<dbReference type="Proteomes" id="UP000634136">
    <property type="component" value="Unassembled WGS sequence"/>
</dbReference>
<organism evidence="2 3">
    <name type="scientific">Senna tora</name>
    <dbReference type="NCBI Taxonomy" id="362788"/>
    <lineage>
        <taxon>Eukaryota</taxon>
        <taxon>Viridiplantae</taxon>
        <taxon>Streptophyta</taxon>
        <taxon>Embryophyta</taxon>
        <taxon>Tracheophyta</taxon>
        <taxon>Spermatophyta</taxon>
        <taxon>Magnoliopsida</taxon>
        <taxon>eudicotyledons</taxon>
        <taxon>Gunneridae</taxon>
        <taxon>Pentapetalae</taxon>
        <taxon>rosids</taxon>
        <taxon>fabids</taxon>
        <taxon>Fabales</taxon>
        <taxon>Fabaceae</taxon>
        <taxon>Caesalpinioideae</taxon>
        <taxon>Cassia clade</taxon>
        <taxon>Senna</taxon>
    </lineage>
</organism>